<organism evidence="2 3">
    <name type="scientific">Piscinibacterium candidicorallinum</name>
    <dbReference type="NCBI Taxonomy" id="1793872"/>
    <lineage>
        <taxon>Bacteria</taxon>
        <taxon>Pseudomonadati</taxon>
        <taxon>Pseudomonadota</taxon>
        <taxon>Betaproteobacteria</taxon>
        <taxon>Burkholderiales</taxon>
        <taxon>Piscinibacterium</taxon>
    </lineage>
</organism>
<dbReference type="EMBL" id="JBHRTI010000004">
    <property type="protein sequence ID" value="MFC3148262.1"/>
    <property type="molecule type" value="Genomic_DNA"/>
</dbReference>
<proteinExistence type="predicted"/>
<feature type="compositionally biased region" description="Polar residues" evidence="1">
    <location>
        <begin position="9"/>
        <end position="19"/>
    </location>
</feature>
<dbReference type="Proteomes" id="UP001595556">
    <property type="component" value="Unassembled WGS sequence"/>
</dbReference>
<dbReference type="Pfam" id="PF12094">
    <property type="entry name" value="DUF3570"/>
    <property type="match status" value="1"/>
</dbReference>
<keyword evidence="3" id="KW-1185">Reference proteome</keyword>
<gene>
    <name evidence="2" type="ORF">ACFOEN_11480</name>
</gene>
<accession>A0ABV7H3P6</accession>
<comment type="caution">
    <text evidence="2">The sequence shown here is derived from an EMBL/GenBank/DDBJ whole genome shotgun (WGS) entry which is preliminary data.</text>
</comment>
<evidence type="ECO:0000313" key="3">
    <source>
        <dbReference type="Proteomes" id="UP001595556"/>
    </source>
</evidence>
<name>A0ABV7H3P6_9BURK</name>
<feature type="region of interest" description="Disordered" evidence="1">
    <location>
        <begin position="1"/>
        <end position="20"/>
    </location>
</feature>
<reference evidence="3" key="1">
    <citation type="journal article" date="2019" name="Int. J. Syst. Evol. Microbiol.">
        <title>The Global Catalogue of Microorganisms (GCM) 10K type strain sequencing project: providing services to taxonomists for standard genome sequencing and annotation.</title>
        <authorList>
            <consortium name="The Broad Institute Genomics Platform"/>
            <consortium name="The Broad Institute Genome Sequencing Center for Infectious Disease"/>
            <person name="Wu L."/>
            <person name="Ma J."/>
        </authorList>
    </citation>
    <scope>NUCLEOTIDE SEQUENCE [LARGE SCALE GENOMIC DNA]</scope>
    <source>
        <strain evidence="3">KCTC 52168</strain>
    </source>
</reference>
<evidence type="ECO:0000256" key="1">
    <source>
        <dbReference type="SAM" id="MobiDB-lite"/>
    </source>
</evidence>
<dbReference type="RefSeq" id="WP_377304028.1">
    <property type="nucleotide sequence ID" value="NZ_CP180191.1"/>
</dbReference>
<evidence type="ECO:0000313" key="2">
    <source>
        <dbReference type="EMBL" id="MFC3148262.1"/>
    </source>
</evidence>
<dbReference type="InterPro" id="IPR021953">
    <property type="entry name" value="DUF3570"/>
</dbReference>
<protein>
    <submittedName>
        <fullName evidence="2">DUF3570 domain-containing protein</fullName>
    </submittedName>
</protein>
<dbReference type="SUPFAM" id="SSF56935">
    <property type="entry name" value="Porins"/>
    <property type="match status" value="1"/>
</dbReference>
<sequence>MAATDPRNDTSSSESSPNTGARLAASQLFMAAAAAVLATPVATAQTQVPESGVIQLRGQHYADSQPDIKRVTVNAPSAWLLTPIGSNWSLEAGVVHDEVSGASPRFHSFTDRNKYPTSGASRMEDERTGADVKLTRYNRRSAWALSYAYSSENDYKSNALGAELRLSSEDNNRTWTFGLGTSADKINPTRGGVRNVRNEKKDTDELMLGVTQVLSRKDIAQVNLSYSRGNGFYTDPYKLFDNRPRNRKSVVLLTRWNHHFEQVAATLRSSYRYYDDSFGIKSHTVALEWVQPFGNWTVTPNVRYYSQSAADFYFDPIIGPNGPDAVATQLFAQTLTGFTSADARLSAFGAVTVGLKLGVQIGKQWSADLKAERYEQRSNWRAGGGGSPGLDPLRANVFQLGIASKF</sequence>